<sequence length="325" mass="37053">MKKIMIMMFILITAVALTGCDFQNTTYFTAPTQEATYIDNSEITFDPYEVLELNYPKAGKHFEEPLETPMSISEFLFSQDILTADEIDTFRENYIVELEYRFNHHGETFETYEFTGEDYIAKFEDPFNTFGDTEGVKEFEYRVHFIDKETLDRSEMINVTGIIELEPAPIGVVENTITVDRFEPYDVLNNLYMPFPVPVPEEDTDTEGEYYALEDLYTFEFLVNGKEDEQEFVSGVKGIHTITILATEILNESDQGADEDEGTDDESGASDDSDWTFNQDDSGITFLGNTTNETSFVKLANEATSTEEETVAGETYTITFTITVK</sequence>
<name>U2FN81_9MOLU</name>
<evidence type="ECO:0000313" key="4">
    <source>
        <dbReference type="Proteomes" id="UP000005707"/>
    </source>
</evidence>
<dbReference type="Proteomes" id="UP000005707">
    <property type="component" value="Unassembled WGS sequence"/>
</dbReference>
<dbReference type="EMBL" id="AFNU02000004">
    <property type="protein sequence ID" value="ERJ12589.1"/>
    <property type="molecule type" value="Genomic_DNA"/>
</dbReference>
<evidence type="ECO:0000256" key="1">
    <source>
        <dbReference type="SAM" id="MobiDB-lite"/>
    </source>
</evidence>
<organism evidence="3 4">
    <name type="scientific">Haloplasma contractile SSD-17B</name>
    <dbReference type="NCBI Taxonomy" id="1033810"/>
    <lineage>
        <taxon>Bacteria</taxon>
        <taxon>Bacillati</taxon>
        <taxon>Mycoplasmatota</taxon>
        <taxon>Mollicutes</taxon>
        <taxon>Haloplasmatales</taxon>
        <taxon>Haloplasmataceae</taxon>
        <taxon>Haloplasma</taxon>
    </lineage>
</organism>
<feature type="signal peptide" evidence="2">
    <location>
        <begin position="1"/>
        <end position="18"/>
    </location>
</feature>
<protein>
    <submittedName>
        <fullName evidence="3">Membrane lipoprotein</fullName>
    </submittedName>
</protein>
<keyword evidence="3" id="KW-0449">Lipoprotein</keyword>
<dbReference type="InParanoid" id="U2FN81"/>
<dbReference type="AlphaFoldDB" id="U2FN81"/>
<keyword evidence="2" id="KW-0732">Signal</keyword>
<proteinExistence type="predicted"/>
<dbReference type="PROSITE" id="PS51257">
    <property type="entry name" value="PROKAR_LIPOPROTEIN"/>
    <property type="match status" value="1"/>
</dbReference>
<accession>U2FN81</accession>
<dbReference type="RefSeq" id="WP_021031070.1">
    <property type="nucleotide sequence ID" value="NZ_AFNU02000004.1"/>
</dbReference>
<reference evidence="3 4" key="1">
    <citation type="journal article" date="2011" name="J. Bacteriol.">
        <title>Genome sequence of Haloplasma contractile, an unusual contractile bacterium from a deep-sea anoxic brine lake.</title>
        <authorList>
            <person name="Antunes A."/>
            <person name="Alam I."/>
            <person name="El Dorry H."/>
            <person name="Siam R."/>
            <person name="Robertson A."/>
            <person name="Bajic V.B."/>
            <person name="Stingl U."/>
        </authorList>
    </citation>
    <scope>NUCLEOTIDE SEQUENCE [LARGE SCALE GENOMIC DNA]</scope>
    <source>
        <strain evidence="3 4">SSD-17B</strain>
    </source>
</reference>
<comment type="caution">
    <text evidence="3">The sequence shown here is derived from an EMBL/GenBank/DDBJ whole genome shotgun (WGS) entry which is preliminary data.</text>
</comment>
<evidence type="ECO:0000313" key="3">
    <source>
        <dbReference type="EMBL" id="ERJ12589.1"/>
    </source>
</evidence>
<feature type="compositionally biased region" description="Acidic residues" evidence="1">
    <location>
        <begin position="255"/>
        <end position="274"/>
    </location>
</feature>
<evidence type="ECO:0000256" key="2">
    <source>
        <dbReference type="SAM" id="SignalP"/>
    </source>
</evidence>
<gene>
    <name evidence="3" type="ORF">HLPCO_001575</name>
</gene>
<feature type="chain" id="PRO_5004626745" evidence="2">
    <location>
        <begin position="19"/>
        <end position="325"/>
    </location>
</feature>
<reference evidence="3 4" key="2">
    <citation type="journal article" date="2013" name="PLoS ONE">
        <title>INDIGO - INtegrated Data Warehouse of MIcrobial GenOmes with Examples from the Red Sea Extremophiles.</title>
        <authorList>
            <person name="Alam I."/>
            <person name="Antunes A."/>
            <person name="Kamau A.A."/>
            <person name="Ba Alawi W."/>
            <person name="Kalkatawi M."/>
            <person name="Stingl U."/>
            <person name="Bajic V.B."/>
        </authorList>
    </citation>
    <scope>NUCLEOTIDE SEQUENCE [LARGE SCALE GENOMIC DNA]</scope>
    <source>
        <strain evidence="3 4">SSD-17B</strain>
    </source>
</reference>
<keyword evidence="4" id="KW-1185">Reference proteome</keyword>
<feature type="region of interest" description="Disordered" evidence="1">
    <location>
        <begin position="250"/>
        <end position="283"/>
    </location>
</feature>